<gene>
    <name evidence="2" type="ORF">IT774_13515</name>
</gene>
<dbReference type="AlphaFoldDB" id="A0A7S9HCI2"/>
<dbReference type="Proteomes" id="UP000595095">
    <property type="component" value="Chromosome"/>
</dbReference>
<accession>A0A7S9HCI2</accession>
<keyword evidence="3" id="KW-1185">Reference proteome</keyword>
<proteinExistence type="predicted"/>
<sequence>MVILLCDLPEPLHGMSSINQKVQARFCEKFSNFRCINTSPSLFSRFYGSKFWAILKAFRFIISFLQLLYYTISSLEQSKVCYRSLNGGIGQLYDILFMFFLRAFRFKVYLHHHSFAYLNRESNIFRLVLKVAGEDVIHVVLGDEMKSKIVDMYGVDSENFIVVSNLAFFDKLELSCSAKKIGPIRFGHLANLCLEKGVDVVVNHVKRLRELGYEVELYLAGGFVDEVTKKATLDSISLIDWISYEGAIYGEDKISFFEKIDVFYFPSNYKNEAEPLVLYEAAREGCLLIGTPKGVMQSVIKRFSGYVVNYGCFDEFLITYRDFYSSYEKNQWPARIKSRFAIEKLAADHAFQILIESIEMSNAKAR</sequence>
<dbReference type="EMBL" id="CP064795">
    <property type="protein sequence ID" value="QPG05134.1"/>
    <property type="molecule type" value="Genomic_DNA"/>
</dbReference>
<dbReference type="RefSeq" id="WP_195810225.1">
    <property type="nucleotide sequence ID" value="NZ_CP064795.1"/>
</dbReference>
<dbReference type="SUPFAM" id="SSF53756">
    <property type="entry name" value="UDP-Glycosyltransferase/glycogen phosphorylase"/>
    <property type="match status" value="1"/>
</dbReference>
<organism evidence="2 3">
    <name type="scientific">Salinimonas marina</name>
    <dbReference type="NCBI Taxonomy" id="2785918"/>
    <lineage>
        <taxon>Bacteria</taxon>
        <taxon>Pseudomonadati</taxon>
        <taxon>Pseudomonadota</taxon>
        <taxon>Gammaproteobacteria</taxon>
        <taxon>Alteromonadales</taxon>
        <taxon>Alteromonadaceae</taxon>
        <taxon>Alteromonas/Salinimonas group</taxon>
        <taxon>Salinimonas</taxon>
    </lineage>
</organism>
<feature type="domain" description="Glycosyl transferase family 1" evidence="1">
    <location>
        <begin position="186"/>
        <end position="309"/>
    </location>
</feature>
<dbReference type="InterPro" id="IPR001296">
    <property type="entry name" value="Glyco_trans_1"/>
</dbReference>
<keyword evidence="2" id="KW-0808">Transferase</keyword>
<dbReference type="Gene3D" id="3.40.50.2000">
    <property type="entry name" value="Glycogen Phosphorylase B"/>
    <property type="match status" value="2"/>
</dbReference>
<evidence type="ECO:0000313" key="3">
    <source>
        <dbReference type="Proteomes" id="UP000595095"/>
    </source>
</evidence>
<reference evidence="2 3" key="1">
    <citation type="submission" date="2020-11" db="EMBL/GenBank/DDBJ databases">
        <title>Complete genome sequence for Salinimonas sp. strain G2-b.</title>
        <authorList>
            <person name="Park S.-J."/>
        </authorList>
    </citation>
    <scope>NUCLEOTIDE SEQUENCE [LARGE SCALE GENOMIC DNA]</scope>
    <source>
        <strain evidence="2 3">G2-b</strain>
    </source>
</reference>
<dbReference type="KEGG" id="smaa:IT774_13515"/>
<dbReference type="CDD" id="cd03801">
    <property type="entry name" value="GT4_PimA-like"/>
    <property type="match status" value="1"/>
</dbReference>
<protein>
    <submittedName>
        <fullName evidence="2">Glycosyltransferase family 4 protein</fullName>
    </submittedName>
</protein>
<dbReference type="Pfam" id="PF00534">
    <property type="entry name" value="Glycos_transf_1"/>
    <property type="match status" value="1"/>
</dbReference>
<evidence type="ECO:0000259" key="1">
    <source>
        <dbReference type="Pfam" id="PF00534"/>
    </source>
</evidence>
<evidence type="ECO:0000313" key="2">
    <source>
        <dbReference type="EMBL" id="QPG05134.1"/>
    </source>
</evidence>
<dbReference type="GO" id="GO:0016757">
    <property type="term" value="F:glycosyltransferase activity"/>
    <property type="evidence" value="ECO:0007669"/>
    <property type="project" value="InterPro"/>
</dbReference>
<name>A0A7S9HCI2_9ALTE</name>